<comment type="caution">
    <text evidence="1">The sequence shown here is derived from an EMBL/GenBank/DDBJ whole genome shotgun (WGS) entry which is preliminary data.</text>
</comment>
<dbReference type="SUPFAM" id="SSF51735">
    <property type="entry name" value="NAD(P)-binding Rossmann-fold domains"/>
    <property type="match status" value="1"/>
</dbReference>
<name>A0A916XF63_9ACTN</name>
<reference evidence="1" key="1">
    <citation type="journal article" date="2014" name="Int. J. Syst. Evol. Microbiol.">
        <title>Complete genome sequence of Corynebacterium casei LMG S-19264T (=DSM 44701T), isolated from a smear-ripened cheese.</title>
        <authorList>
            <consortium name="US DOE Joint Genome Institute (JGI-PGF)"/>
            <person name="Walter F."/>
            <person name="Albersmeier A."/>
            <person name="Kalinowski J."/>
            <person name="Ruckert C."/>
        </authorList>
    </citation>
    <scope>NUCLEOTIDE SEQUENCE</scope>
    <source>
        <strain evidence="1">CGMCC 1.15478</strain>
    </source>
</reference>
<sequence>MSSYLILGADTLLARIVVEELLARPDCTRITFLHQPLVHSGFARRNADASGHSAWSVVAADERLHTYPRTRPKDSIALLRRLAVTHDHVVCLPNYGCARSSEEDLDLTIRCARAARPHSTVHVVAPAPDAEWLLGAQSDLDVRRYHVAVLVGDARTGELPETPGPLDVLLPLTRLARTFGDLPIPDIFDGITNVVSTDYAAKALVALIHAEAEPNSRFELAQPEPEPISRVYRTLSAVAGGPSVAIPMPGIVTRGVTTSWSLGVAFVDALPFVGDVNRRVRRAVLTEIGFTEGLTQYWTPQILAQSVTTLSILDGLGFEPTPLADYAPKLYERWLAERDTDGAVHPVNAMARRLTGFAP</sequence>
<evidence type="ECO:0000313" key="1">
    <source>
        <dbReference type="EMBL" id="GGC69126.1"/>
    </source>
</evidence>
<dbReference type="RefSeq" id="WP_188674537.1">
    <property type="nucleotide sequence ID" value="NZ_BMJH01000002.1"/>
</dbReference>
<dbReference type="Gene3D" id="3.40.50.720">
    <property type="entry name" value="NAD(P)-binding Rossmann-like Domain"/>
    <property type="match status" value="1"/>
</dbReference>
<keyword evidence="2" id="KW-1185">Reference proteome</keyword>
<protein>
    <submittedName>
        <fullName evidence="1">Uncharacterized protein</fullName>
    </submittedName>
</protein>
<dbReference type="AlphaFoldDB" id="A0A916XF63"/>
<evidence type="ECO:0000313" key="2">
    <source>
        <dbReference type="Proteomes" id="UP000641514"/>
    </source>
</evidence>
<accession>A0A916XF63</accession>
<organism evidence="1 2">
    <name type="scientific">Hoyosella rhizosphaerae</name>
    <dbReference type="NCBI Taxonomy" id="1755582"/>
    <lineage>
        <taxon>Bacteria</taxon>
        <taxon>Bacillati</taxon>
        <taxon>Actinomycetota</taxon>
        <taxon>Actinomycetes</taxon>
        <taxon>Mycobacteriales</taxon>
        <taxon>Hoyosellaceae</taxon>
        <taxon>Hoyosella</taxon>
    </lineage>
</organism>
<proteinExistence type="predicted"/>
<reference evidence="1" key="2">
    <citation type="submission" date="2020-09" db="EMBL/GenBank/DDBJ databases">
        <authorList>
            <person name="Sun Q."/>
            <person name="Zhou Y."/>
        </authorList>
    </citation>
    <scope>NUCLEOTIDE SEQUENCE</scope>
    <source>
        <strain evidence="1">CGMCC 1.15478</strain>
    </source>
</reference>
<dbReference type="Proteomes" id="UP000641514">
    <property type="component" value="Unassembled WGS sequence"/>
</dbReference>
<dbReference type="EMBL" id="BMJH01000002">
    <property type="protein sequence ID" value="GGC69126.1"/>
    <property type="molecule type" value="Genomic_DNA"/>
</dbReference>
<dbReference type="InterPro" id="IPR036291">
    <property type="entry name" value="NAD(P)-bd_dom_sf"/>
</dbReference>
<gene>
    <name evidence="1" type="ORF">GCM10011410_22420</name>
</gene>